<feature type="compositionally biased region" description="Low complexity" evidence="1">
    <location>
        <begin position="356"/>
        <end position="367"/>
    </location>
</feature>
<dbReference type="STRING" id="1754190.A0A1Y2AVC3"/>
<evidence type="ECO:0000256" key="1">
    <source>
        <dbReference type="SAM" id="MobiDB-lite"/>
    </source>
</evidence>
<proteinExistence type="predicted"/>
<protein>
    <submittedName>
        <fullName evidence="3">Uncharacterized protein</fullName>
    </submittedName>
</protein>
<feature type="region of interest" description="Disordered" evidence="1">
    <location>
        <begin position="356"/>
        <end position="385"/>
    </location>
</feature>
<dbReference type="AlphaFoldDB" id="A0A1Y2AVC3"/>
<feature type="region of interest" description="Disordered" evidence="1">
    <location>
        <begin position="450"/>
        <end position="474"/>
    </location>
</feature>
<keyword evidence="2" id="KW-0472">Membrane</keyword>
<gene>
    <name evidence="3" type="ORF">LY90DRAFT_674563</name>
</gene>
<feature type="transmembrane region" description="Helical" evidence="2">
    <location>
        <begin position="616"/>
        <end position="642"/>
    </location>
</feature>
<keyword evidence="2" id="KW-1133">Transmembrane helix</keyword>
<dbReference type="EMBL" id="MCOG01000201">
    <property type="protein sequence ID" value="ORY26548.1"/>
    <property type="molecule type" value="Genomic_DNA"/>
</dbReference>
<sequence length="1004" mass="113922">MFLYAVTCLIWGDDPNNTFTILFSKKTNINDIKLKIMKHLNLNNDMIDKIKYYKVDEELYSNDKRFKILKDKDSFKLISPEQLFDITNVSDGSSLIVSFTDVESSFNNEDSIGAIIVLDEILNNMRNLNNRKTTSNIYSGKNAIIGNKDSFNSINEINKPFFQDDDDENYNGDYEDDFSEYDNKQSFYKSNIGKKEKIKKQTLKKKREEKENIKSRIESSKNYIDNSGKDNVYLSCKKQSNQCLNLNSIITSNNIPTPTEDLINIGEAVATNKYSPNRSNTITCDDSISPNAKPVLSNSGNSMEPILYTDSIPIQETIITEDESHLNPQTMDTSFYPRPSYVPKNNINQFRNKNISSTNEENSSTNNKRNENFTANTKTNNGYAHPRRIYYPESDIEVMEFDKNLKPSAPLENEVIEYNQNYIENNTSNNKTNINHNKSNLELSLKNTISPKVSGSSHKPVSNSSLNRHTRPPSISKSIIFGVEQFPTPPKPEDEVDITNVKSSQTQLKSTKNDDTVVHQYYSSEMNDLPPSYENINQQPSAPSISALNSNTSLLDNNNMNIGPPNSSAMEIQKPVRELINSDDYKKHSDCCSCGCYPCNAFKTCMMEKLNVPSKWAGLIKALCVLFLLIISGLIVFLVIYFSQGQSENHKLDYSIYTITKVTTTVSGTSTIAKTLIHRPLTIEEKGGPSQPTPRSITSNTNEVDDFIIESISKNTNEGLVRWTIKELTNPYLITSYFKPSHENSNNDIASASFQVSFDRIIEINDTININDSDSFYDLEVPKDKLNFGFFTNNGGNTDIDITKFSQFFEDEATKLNVTINYLFTSEPVVINEPKYAILNPQSARCLIEIENWNYKYKNSRFVIKSGITSTDLVWSVREENVINLNSSEGKIILNDSVDTTRNNNGTNATLKLYDDIVDFEDEGPVNVYYLIDNVKKSNYILADIEVLIRSKILDIMTTEYAQNVNAPVASSSTSRYSLLYLKFIQKIDLIYPLLIILILKFIP</sequence>
<dbReference type="Proteomes" id="UP000193920">
    <property type="component" value="Unassembled WGS sequence"/>
</dbReference>
<reference evidence="3 4" key="1">
    <citation type="submission" date="2016-08" db="EMBL/GenBank/DDBJ databases">
        <title>A Parts List for Fungal Cellulosomes Revealed by Comparative Genomics.</title>
        <authorList>
            <consortium name="DOE Joint Genome Institute"/>
            <person name="Haitjema C.H."/>
            <person name="Gilmore S.P."/>
            <person name="Henske J.K."/>
            <person name="Solomon K.V."/>
            <person name="De Groot R."/>
            <person name="Kuo A."/>
            <person name="Mondo S.J."/>
            <person name="Salamov A.A."/>
            <person name="Labutti K."/>
            <person name="Zhao Z."/>
            <person name="Chiniquy J."/>
            <person name="Barry K."/>
            <person name="Brewer H.M."/>
            <person name="Purvine S.O."/>
            <person name="Wright A.T."/>
            <person name="Boxma B."/>
            <person name="Van Alen T."/>
            <person name="Hackstein J.H."/>
            <person name="Baker S.E."/>
            <person name="Grigoriev I.V."/>
            <person name="O'Malley M.A."/>
        </authorList>
    </citation>
    <scope>NUCLEOTIDE SEQUENCE [LARGE SCALE GENOMIC DNA]</scope>
    <source>
        <strain evidence="3 4">G1</strain>
    </source>
</reference>
<feature type="compositionally biased region" description="Polar residues" evidence="1">
    <location>
        <begin position="373"/>
        <end position="382"/>
    </location>
</feature>
<evidence type="ECO:0000256" key="2">
    <source>
        <dbReference type="SAM" id="Phobius"/>
    </source>
</evidence>
<keyword evidence="4" id="KW-1185">Reference proteome</keyword>
<evidence type="ECO:0000313" key="4">
    <source>
        <dbReference type="Proteomes" id="UP000193920"/>
    </source>
</evidence>
<comment type="caution">
    <text evidence="3">The sequence shown here is derived from an EMBL/GenBank/DDBJ whole genome shotgun (WGS) entry which is preliminary data.</text>
</comment>
<keyword evidence="2" id="KW-0812">Transmembrane</keyword>
<organism evidence="3 4">
    <name type="scientific">Neocallimastix californiae</name>
    <dbReference type="NCBI Taxonomy" id="1754190"/>
    <lineage>
        <taxon>Eukaryota</taxon>
        <taxon>Fungi</taxon>
        <taxon>Fungi incertae sedis</taxon>
        <taxon>Chytridiomycota</taxon>
        <taxon>Chytridiomycota incertae sedis</taxon>
        <taxon>Neocallimastigomycetes</taxon>
        <taxon>Neocallimastigales</taxon>
        <taxon>Neocallimastigaceae</taxon>
        <taxon>Neocallimastix</taxon>
    </lineage>
</organism>
<name>A0A1Y2AVC3_9FUNG</name>
<accession>A0A1Y2AVC3</accession>
<evidence type="ECO:0000313" key="3">
    <source>
        <dbReference type="EMBL" id="ORY26548.1"/>
    </source>
</evidence>